<evidence type="ECO:0000313" key="1">
    <source>
        <dbReference type="EMBL" id="KFI88057.1"/>
    </source>
</evidence>
<keyword evidence="2" id="KW-1185">Reference proteome</keyword>
<sequence>MAASLGGLSVKSLYKYWPFDFIERLTAKSGGHMLARSHHTQPSVKSDGQLLASWHRASCHKDVRRAHAGQLPSHTRLPVKSDGQSSFSFSVFWLPLSIRWRNDSG</sequence>
<comment type="caution">
    <text evidence="1">The sequence shown here is derived from an EMBL/GenBank/DDBJ whole genome shotgun (WGS) entry which is preliminary data.</text>
</comment>
<protein>
    <submittedName>
        <fullName evidence="1">Uncharacterized protein</fullName>
    </submittedName>
</protein>
<evidence type="ECO:0000313" key="2">
    <source>
        <dbReference type="Proteomes" id="UP000028984"/>
    </source>
</evidence>
<name>A0A087CXQ7_9BIFI</name>
<dbReference type="AlphaFoldDB" id="A0A087CXQ7"/>
<dbReference type="EMBL" id="JGZK01000002">
    <property type="protein sequence ID" value="KFI88057.1"/>
    <property type="molecule type" value="Genomic_DNA"/>
</dbReference>
<reference evidence="1 2" key="1">
    <citation type="submission" date="2014-03" db="EMBL/GenBank/DDBJ databases">
        <title>Genomics of Bifidobacteria.</title>
        <authorList>
            <person name="Ventura M."/>
            <person name="Milani C."/>
            <person name="Lugli G.A."/>
        </authorList>
    </citation>
    <scope>NUCLEOTIDE SEQUENCE [LARGE SCALE GENOMIC DNA]</scope>
    <source>
        <strain evidence="1 2">DSM 23975</strain>
    </source>
</reference>
<accession>A0A087CXQ7</accession>
<organism evidence="1 2">
    <name type="scientific">Bifidobacterium reuteri DSM 23975</name>
    <dbReference type="NCBI Taxonomy" id="1437610"/>
    <lineage>
        <taxon>Bacteria</taxon>
        <taxon>Bacillati</taxon>
        <taxon>Actinomycetota</taxon>
        <taxon>Actinomycetes</taxon>
        <taxon>Bifidobacteriales</taxon>
        <taxon>Bifidobacteriaceae</taxon>
        <taxon>Bifidobacterium</taxon>
    </lineage>
</organism>
<gene>
    <name evidence="1" type="ORF">BREU_0844</name>
</gene>
<dbReference type="Proteomes" id="UP000028984">
    <property type="component" value="Unassembled WGS sequence"/>
</dbReference>
<proteinExistence type="predicted"/>